<dbReference type="FunFam" id="3.40.50.620:FF:000103">
    <property type="entry name" value="tyrosine--tRNA ligase 1, cytoplasmic"/>
    <property type="match status" value="1"/>
</dbReference>
<evidence type="ECO:0000313" key="10">
    <source>
        <dbReference type="EMBL" id="KAK2648038.1"/>
    </source>
</evidence>
<dbReference type="InterPro" id="IPR023617">
    <property type="entry name" value="Tyr-tRNA-ligase_arc/euk-type"/>
</dbReference>
<dbReference type="EMBL" id="JANJYI010000005">
    <property type="protein sequence ID" value="KAK2648038.1"/>
    <property type="molecule type" value="Genomic_DNA"/>
</dbReference>
<keyword evidence="4 9" id="KW-0067">ATP-binding</keyword>
<evidence type="ECO:0000256" key="5">
    <source>
        <dbReference type="ARBA" id="ARBA00022917"/>
    </source>
</evidence>
<sequence>MGGDLKKIQTVGRYVIEIWKAAGMDLNGVEFIWSSEVINSQASDNEEDESSALTIMYPCMQCADIFFLKADTCLLGMDQRRVNELARECCDDIKRKNKPIILWHRMSKSDPSSSIFMDDGEAKVNEKIKKAYCPPKLVQGNPCLEYIKFIIFPVFNEFKVERSAANGGDKTYTSHEELIADYAAEKLHSADLKPALSKALNKILQPAVICFYFFNLYIDFPYANLFLVHWSTPVRDHFNEDANGKDLQKRVKSYGYHMIWKWLGCLGC</sequence>
<dbReference type="InterPro" id="IPR014729">
    <property type="entry name" value="Rossmann-like_a/b/a_fold"/>
</dbReference>
<evidence type="ECO:0000256" key="2">
    <source>
        <dbReference type="ARBA" id="ARBA00022598"/>
    </source>
</evidence>
<dbReference type="GO" id="GO:0005524">
    <property type="term" value="F:ATP binding"/>
    <property type="evidence" value="ECO:0007669"/>
    <property type="project" value="UniProtKB-KW"/>
</dbReference>
<comment type="similarity">
    <text evidence="9">Belongs to the class-I aminoacyl-tRNA synthetase family.</text>
</comment>
<keyword evidence="6 9" id="KW-0030">Aminoacyl-tRNA synthetase</keyword>
<reference evidence="10" key="1">
    <citation type="journal article" date="2023" name="Plant J.">
        <title>Genome sequences and population genomics provide insights into the demographic history, inbreeding, and mutation load of two 'living fossil' tree species of Dipteronia.</title>
        <authorList>
            <person name="Feng Y."/>
            <person name="Comes H.P."/>
            <person name="Chen J."/>
            <person name="Zhu S."/>
            <person name="Lu R."/>
            <person name="Zhang X."/>
            <person name="Li P."/>
            <person name="Qiu J."/>
            <person name="Olsen K.M."/>
            <person name="Qiu Y."/>
        </authorList>
    </citation>
    <scope>NUCLEOTIDE SEQUENCE</scope>
    <source>
        <strain evidence="10">KIB01</strain>
    </source>
</reference>
<evidence type="ECO:0000313" key="11">
    <source>
        <dbReference type="Proteomes" id="UP001280121"/>
    </source>
</evidence>
<evidence type="ECO:0000256" key="8">
    <source>
        <dbReference type="ARBA" id="ARBA00048248"/>
    </source>
</evidence>
<dbReference type="AlphaFoldDB" id="A0AAD9U5R0"/>
<dbReference type="EC" id="6.1.1.1" evidence="1"/>
<proteinExistence type="inferred from homology"/>
<dbReference type="GO" id="GO:0004831">
    <property type="term" value="F:tyrosine-tRNA ligase activity"/>
    <property type="evidence" value="ECO:0007669"/>
    <property type="project" value="UniProtKB-EC"/>
</dbReference>
<evidence type="ECO:0000256" key="6">
    <source>
        <dbReference type="ARBA" id="ARBA00023146"/>
    </source>
</evidence>
<dbReference type="Gene3D" id="3.40.50.620">
    <property type="entry name" value="HUPs"/>
    <property type="match status" value="2"/>
</dbReference>
<dbReference type="GO" id="GO:0006437">
    <property type="term" value="P:tyrosyl-tRNA aminoacylation"/>
    <property type="evidence" value="ECO:0007669"/>
    <property type="project" value="TreeGrafter"/>
</dbReference>
<evidence type="ECO:0000256" key="7">
    <source>
        <dbReference type="ARBA" id="ARBA00033323"/>
    </source>
</evidence>
<name>A0AAD9U5R0_9ROSI</name>
<organism evidence="10 11">
    <name type="scientific">Dipteronia dyeriana</name>
    <dbReference type="NCBI Taxonomy" id="168575"/>
    <lineage>
        <taxon>Eukaryota</taxon>
        <taxon>Viridiplantae</taxon>
        <taxon>Streptophyta</taxon>
        <taxon>Embryophyta</taxon>
        <taxon>Tracheophyta</taxon>
        <taxon>Spermatophyta</taxon>
        <taxon>Magnoliopsida</taxon>
        <taxon>eudicotyledons</taxon>
        <taxon>Gunneridae</taxon>
        <taxon>Pentapetalae</taxon>
        <taxon>rosids</taxon>
        <taxon>malvids</taxon>
        <taxon>Sapindales</taxon>
        <taxon>Sapindaceae</taxon>
        <taxon>Hippocastanoideae</taxon>
        <taxon>Acereae</taxon>
        <taxon>Dipteronia</taxon>
    </lineage>
</organism>
<dbReference type="PANTHER" id="PTHR46264">
    <property type="entry name" value="TYROSINE-TRNA LIGASE"/>
    <property type="match status" value="1"/>
</dbReference>
<dbReference type="GO" id="GO:0005737">
    <property type="term" value="C:cytoplasm"/>
    <property type="evidence" value="ECO:0007669"/>
    <property type="project" value="TreeGrafter"/>
</dbReference>
<dbReference type="Gene3D" id="1.10.240.10">
    <property type="entry name" value="Tyrosyl-Transfer RNA Synthetase"/>
    <property type="match status" value="1"/>
</dbReference>
<dbReference type="InterPro" id="IPR050489">
    <property type="entry name" value="Tyr-tRNA_synthase"/>
</dbReference>
<dbReference type="SUPFAM" id="SSF52374">
    <property type="entry name" value="Nucleotidylyl transferase"/>
    <property type="match status" value="1"/>
</dbReference>
<dbReference type="PIRSF" id="PIRSF006588">
    <property type="entry name" value="TyrRS_arch_euk"/>
    <property type="match status" value="1"/>
</dbReference>
<keyword evidence="2 9" id="KW-0436">Ligase</keyword>
<keyword evidence="5 9" id="KW-0648">Protein biosynthesis</keyword>
<evidence type="ECO:0000256" key="1">
    <source>
        <dbReference type="ARBA" id="ARBA00013160"/>
    </source>
</evidence>
<accession>A0AAD9U5R0</accession>
<dbReference type="Proteomes" id="UP001280121">
    <property type="component" value="Unassembled WGS sequence"/>
</dbReference>
<evidence type="ECO:0000256" key="4">
    <source>
        <dbReference type="ARBA" id="ARBA00022840"/>
    </source>
</evidence>
<dbReference type="Pfam" id="PF00579">
    <property type="entry name" value="tRNA-synt_1b"/>
    <property type="match status" value="1"/>
</dbReference>
<comment type="caution">
    <text evidence="10">The sequence shown here is derived from an EMBL/GenBank/DDBJ whole genome shotgun (WGS) entry which is preliminary data.</text>
</comment>
<gene>
    <name evidence="10" type="ORF">Ddye_015527</name>
</gene>
<evidence type="ECO:0000256" key="3">
    <source>
        <dbReference type="ARBA" id="ARBA00022741"/>
    </source>
</evidence>
<keyword evidence="3 9" id="KW-0547">Nucleotide-binding</keyword>
<comment type="catalytic activity">
    <reaction evidence="8">
        <text>tRNA(Tyr) + L-tyrosine + ATP = L-tyrosyl-tRNA(Tyr) + AMP + diphosphate + H(+)</text>
        <dbReference type="Rhea" id="RHEA:10220"/>
        <dbReference type="Rhea" id="RHEA-COMP:9706"/>
        <dbReference type="Rhea" id="RHEA-COMP:9707"/>
        <dbReference type="ChEBI" id="CHEBI:15378"/>
        <dbReference type="ChEBI" id="CHEBI:30616"/>
        <dbReference type="ChEBI" id="CHEBI:33019"/>
        <dbReference type="ChEBI" id="CHEBI:58315"/>
        <dbReference type="ChEBI" id="CHEBI:78442"/>
        <dbReference type="ChEBI" id="CHEBI:78536"/>
        <dbReference type="ChEBI" id="CHEBI:456215"/>
        <dbReference type="EC" id="6.1.1.1"/>
    </reaction>
</comment>
<dbReference type="PANTHER" id="PTHR46264:SF4">
    <property type="entry name" value="TYROSINE--TRNA LIGASE, CYTOPLASMIC"/>
    <property type="match status" value="1"/>
</dbReference>
<keyword evidence="11" id="KW-1185">Reference proteome</keyword>
<dbReference type="InterPro" id="IPR002305">
    <property type="entry name" value="aa-tRNA-synth_Ic"/>
</dbReference>
<evidence type="ECO:0000256" key="9">
    <source>
        <dbReference type="RuleBase" id="RU363036"/>
    </source>
</evidence>
<protein>
    <recommendedName>
        <fullName evidence="1">tyrosine--tRNA ligase</fullName>
        <ecNumber evidence="1">6.1.1.1</ecNumber>
    </recommendedName>
    <alternativeName>
        <fullName evidence="7">Tyrosyl-tRNA synthetase</fullName>
    </alternativeName>
</protein>